<reference evidence="2 3" key="1">
    <citation type="submission" date="2020-07" db="EMBL/GenBank/DDBJ databases">
        <title>Thermogemmata thermophila gen. nov., sp. nov., a novel moderate thermophilic planctomycete from a Kamchatka hot spring.</title>
        <authorList>
            <person name="Elcheninov A.G."/>
            <person name="Podosokorskaya O.A."/>
            <person name="Kovaleva O.L."/>
            <person name="Novikov A."/>
            <person name="Bonch-Osmolovskaya E.A."/>
            <person name="Toshchakov S.V."/>
            <person name="Kublanov I.V."/>
        </authorList>
    </citation>
    <scope>NUCLEOTIDE SEQUENCE [LARGE SCALE GENOMIC DNA]</scope>
    <source>
        <strain evidence="2 3">2918</strain>
    </source>
</reference>
<evidence type="ECO:0000313" key="3">
    <source>
        <dbReference type="Proteomes" id="UP000542342"/>
    </source>
</evidence>
<organism evidence="2 3">
    <name type="scientific">Thermogemmata fonticola</name>
    <dbReference type="NCBI Taxonomy" id="2755323"/>
    <lineage>
        <taxon>Bacteria</taxon>
        <taxon>Pseudomonadati</taxon>
        <taxon>Planctomycetota</taxon>
        <taxon>Planctomycetia</taxon>
        <taxon>Gemmatales</taxon>
        <taxon>Gemmataceae</taxon>
        <taxon>Thermogemmata</taxon>
    </lineage>
</organism>
<proteinExistence type="predicted"/>
<dbReference type="Proteomes" id="UP000542342">
    <property type="component" value="Unassembled WGS sequence"/>
</dbReference>
<gene>
    <name evidence="2" type="ORF">H0921_07165</name>
</gene>
<evidence type="ECO:0000256" key="1">
    <source>
        <dbReference type="SAM" id="MobiDB-lite"/>
    </source>
</evidence>
<name>A0A7V9ABE4_9BACT</name>
<dbReference type="RefSeq" id="WP_194537362.1">
    <property type="nucleotide sequence ID" value="NZ_JACEFB010000003.1"/>
</dbReference>
<dbReference type="AlphaFoldDB" id="A0A7V9ABE4"/>
<accession>A0A7V9ABE4</accession>
<protein>
    <submittedName>
        <fullName evidence="2">Uncharacterized protein</fullName>
    </submittedName>
</protein>
<dbReference type="EMBL" id="JACEFB010000003">
    <property type="protein sequence ID" value="MBA2225938.1"/>
    <property type="molecule type" value="Genomic_DNA"/>
</dbReference>
<comment type="caution">
    <text evidence="2">The sequence shown here is derived from an EMBL/GenBank/DDBJ whole genome shotgun (WGS) entry which is preliminary data.</text>
</comment>
<feature type="region of interest" description="Disordered" evidence="1">
    <location>
        <begin position="220"/>
        <end position="243"/>
    </location>
</feature>
<evidence type="ECO:0000313" key="2">
    <source>
        <dbReference type="EMBL" id="MBA2225938.1"/>
    </source>
</evidence>
<keyword evidence="3" id="KW-1185">Reference proteome</keyword>
<sequence>MLWMRACSWTNARTGPDSDLGRLGRCFGNIVLFLLGLAPLAVVAQPPPPPAAKVDDQRYGIRLNLRLYPQDTPKAALQSLLTAIEKKQYAYAVAHLLDPATVDGRLSDRAMLFLDRAEKELRQERLRQQKTLVPSEPRLPAEPQQWKELVLQRAREHAFRELVQQVQQRLEAEPHILRSLAKILAAGQFTDTANGVKASHPEVLDGAVYFRQIGPRWFIDNRREDSPSPPPASKEPSPKDKED</sequence>